<dbReference type="Proteomes" id="UP000780801">
    <property type="component" value="Unassembled WGS sequence"/>
</dbReference>
<organism evidence="2 3">
    <name type="scientific">Lunasporangiospora selenospora</name>
    <dbReference type="NCBI Taxonomy" id="979761"/>
    <lineage>
        <taxon>Eukaryota</taxon>
        <taxon>Fungi</taxon>
        <taxon>Fungi incertae sedis</taxon>
        <taxon>Mucoromycota</taxon>
        <taxon>Mortierellomycotina</taxon>
        <taxon>Mortierellomycetes</taxon>
        <taxon>Mortierellales</taxon>
        <taxon>Mortierellaceae</taxon>
        <taxon>Lunasporangiospora</taxon>
    </lineage>
</organism>
<dbReference type="PANTHER" id="PTHR20910:SF1">
    <property type="entry name" value="SUPEROXIDE DISMUTASE COPPER_ZINC BINDING DOMAIN-CONTAINING PROTEIN"/>
    <property type="match status" value="1"/>
</dbReference>
<sequence length="215" mass="22742">MNNIVAGFVFVPMKDGQGAYVAIKVMSGLTTKFAKSPTGGFEYHIHERPVGPNNNCSATGDHLDPTKVGVAIKCNPAKPESCQEGDLSGKHGDFMATESGSLPWITYKDYQLRFSGKETTIAGRSIVIHNNVTRVACANILPLSAFYTYPGKSADGQVLPEDAQLPPELQGLMDIPVLEERAVVATSEQKSGGGRLPTRSNVAAVVLAAAGVVLV</sequence>
<gene>
    <name evidence="2" type="ORF">BGW38_005817</name>
</gene>
<evidence type="ECO:0000313" key="3">
    <source>
        <dbReference type="Proteomes" id="UP000780801"/>
    </source>
</evidence>
<dbReference type="EMBL" id="JAABOA010000037">
    <property type="protein sequence ID" value="KAF9586386.1"/>
    <property type="molecule type" value="Genomic_DNA"/>
</dbReference>
<evidence type="ECO:0000259" key="1">
    <source>
        <dbReference type="Pfam" id="PF00080"/>
    </source>
</evidence>
<dbReference type="Pfam" id="PF00080">
    <property type="entry name" value="Sod_Cu"/>
    <property type="match status" value="1"/>
</dbReference>
<dbReference type="InterPro" id="IPR036423">
    <property type="entry name" value="SOD-like_Cu/Zn_dom_sf"/>
</dbReference>
<reference evidence="2" key="1">
    <citation type="journal article" date="2020" name="Fungal Divers.">
        <title>Resolving the Mortierellaceae phylogeny through synthesis of multi-gene phylogenetics and phylogenomics.</title>
        <authorList>
            <person name="Vandepol N."/>
            <person name="Liber J."/>
            <person name="Desiro A."/>
            <person name="Na H."/>
            <person name="Kennedy M."/>
            <person name="Barry K."/>
            <person name="Grigoriev I.V."/>
            <person name="Miller A.N."/>
            <person name="O'Donnell K."/>
            <person name="Stajich J.E."/>
            <person name="Bonito G."/>
        </authorList>
    </citation>
    <scope>NUCLEOTIDE SEQUENCE</scope>
    <source>
        <strain evidence="2">KOD1015</strain>
    </source>
</reference>
<dbReference type="OrthoDB" id="159229at2759"/>
<protein>
    <recommendedName>
        <fullName evidence="1">Superoxide dismutase copper/zinc binding domain-containing protein</fullName>
    </recommendedName>
</protein>
<dbReference type="PANTHER" id="PTHR20910">
    <property type="entry name" value="AGAP001623-PA"/>
    <property type="match status" value="1"/>
</dbReference>
<accession>A0A9P6G4Z6</accession>
<dbReference type="AlphaFoldDB" id="A0A9P6G4Z6"/>
<feature type="domain" description="Superoxide dismutase copper/zinc binding" evidence="1">
    <location>
        <begin position="31"/>
        <end position="131"/>
    </location>
</feature>
<dbReference type="SUPFAM" id="SSF49329">
    <property type="entry name" value="Cu,Zn superoxide dismutase-like"/>
    <property type="match status" value="1"/>
</dbReference>
<proteinExistence type="predicted"/>
<evidence type="ECO:0000313" key="2">
    <source>
        <dbReference type="EMBL" id="KAF9586386.1"/>
    </source>
</evidence>
<dbReference type="GO" id="GO:0006801">
    <property type="term" value="P:superoxide metabolic process"/>
    <property type="evidence" value="ECO:0007669"/>
    <property type="project" value="InterPro"/>
</dbReference>
<comment type="caution">
    <text evidence="2">The sequence shown here is derived from an EMBL/GenBank/DDBJ whole genome shotgun (WGS) entry which is preliminary data.</text>
</comment>
<dbReference type="InterPro" id="IPR001424">
    <property type="entry name" value="SOD_Cu_Zn_dom"/>
</dbReference>
<dbReference type="Gene3D" id="2.60.40.200">
    <property type="entry name" value="Superoxide dismutase, copper/zinc binding domain"/>
    <property type="match status" value="1"/>
</dbReference>
<name>A0A9P6G4Z6_9FUNG</name>
<dbReference type="GO" id="GO:0046872">
    <property type="term" value="F:metal ion binding"/>
    <property type="evidence" value="ECO:0007669"/>
    <property type="project" value="InterPro"/>
</dbReference>
<keyword evidence="3" id="KW-1185">Reference proteome</keyword>
<dbReference type="InterPro" id="IPR053257">
    <property type="entry name" value="Cu-only_SOD"/>
</dbReference>